<dbReference type="Proteomes" id="UP001344447">
    <property type="component" value="Unassembled WGS sequence"/>
</dbReference>
<keyword evidence="1" id="KW-1133">Transmembrane helix</keyword>
<accession>A0AAN7U9B5</accession>
<dbReference type="InterPro" id="IPR038765">
    <property type="entry name" value="Papain-like_cys_pep_sf"/>
</dbReference>
<evidence type="ECO:0000313" key="3">
    <source>
        <dbReference type="Proteomes" id="UP001344447"/>
    </source>
</evidence>
<sequence length="276" mass="32358">MDYTKIFFIIFFLIILLFLLIFNLKNLIIIRSNFKHRIAWEKCKQLKISIPMDKRKNSFELEKILEIKLKKVLDKINSGSIFLIQNNSDPVSIFMRLGITGRFSHSAIILKPNFFNESGKKPLLWQAAGEKIGTKNSGPDIHSFCAFLSEYMTRYPNCRYAIRNLSQPLNPSQSFSLHDFIISTIKQKKFVFVSNFEMFWCFYTETLFRFLLPLDPYMKISNKNELTFCSKLITETYQHIGLVDNNVNSFATTPNYFSFPNSNHFLINETEIIFTP</sequence>
<comment type="caution">
    <text evidence="2">The sequence shown here is derived from an EMBL/GenBank/DDBJ whole genome shotgun (WGS) entry which is preliminary data.</text>
</comment>
<keyword evidence="1" id="KW-0812">Transmembrane</keyword>
<proteinExistence type="predicted"/>
<name>A0AAN7U9B5_9MYCE</name>
<dbReference type="SUPFAM" id="SSF54001">
    <property type="entry name" value="Cysteine proteinases"/>
    <property type="match status" value="1"/>
</dbReference>
<dbReference type="Gene3D" id="3.90.1720.10">
    <property type="entry name" value="endopeptidase domain like (from Nostoc punctiforme)"/>
    <property type="match status" value="1"/>
</dbReference>
<feature type="transmembrane region" description="Helical" evidence="1">
    <location>
        <begin position="6"/>
        <end position="28"/>
    </location>
</feature>
<evidence type="ECO:0000256" key="1">
    <source>
        <dbReference type="SAM" id="Phobius"/>
    </source>
</evidence>
<evidence type="ECO:0000313" key="2">
    <source>
        <dbReference type="EMBL" id="KAK5582598.1"/>
    </source>
</evidence>
<keyword evidence="1" id="KW-0472">Membrane</keyword>
<dbReference type="AlphaFoldDB" id="A0AAN7U9B5"/>
<organism evidence="2 3">
    <name type="scientific">Dictyostelium firmibasis</name>
    <dbReference type="NCBI Taxonomy" id="79012"/>
    <lineage>
        <taxon>Eukaryota</taxon>
        <taxon>Amoebozoa</taxon>
        <taxon>Evosea</taxon>
        <taxon>Eumycetozoa</taxon>
        <taxon>Dictyostelia</taxon>
        <taxon>Dictyosteliales</taxon>
        <taxon>Dictyosteliaceae</taxon>
        <taxon>Dictyostelium</taxon>
    </lineage>
</organism>
<reference evidence="2 3" key="1">
    <citation type="submission" date="2023-11" db="EMBL/GenBank/DDBJ databases">
        <title>Dfirmibasis_genome.</title>
        <authorList>
            <person name="Edelbroek B."/>
            <person name="Kjellin J."/>
            <person name="Jerlstrom-Hultqvist J."/>
            <person name="Soderbom F."/>
        </authorList>
    </citation>
    <scope>NUCLEOTIDE SEQUENCE [LARGE SCALE GENOMIC DNA]</scope>
    <source>
        <strain evidence="2 3">TNS-C-14</strain>
    </source>
</reference>
<protein>
    <submittedName>
        <fullName evidence="2">Uncharacterized protein</fullName>
    </submittedName>
</protein>
<keyword evidence="3" id="KW-1185">Reference proteome</keyword>
<gene>
    <name evidence="2" type="ORF">RB653_004183</name>
</gene>
<dbReference type="EMBL" id="JAVFKY010000001">
    <property type="protein sequence ID" value="KAK5582598.1"/>
    <property type="molecule type" value="Genomic_DNA"/>
</dbReference>